<comment type="caution">
    <text evidence="1">The sequence shown here is derived from an EMBL/GenBank/DDBJ whole genome shotgun (WGS) entry which is preliminary data.</text>
</comment>
<accession>A0A7W9AR94</accession>
<gene>
    <name evidence="1" type="ORF">FHR19_002347</name>
</gene>
<reference evidence="1 2" key="1">
    <citation type="submission" date="2020-08" db="EMBL/GenBank/DDBJ databases">
        <title>Genomic Encyclopedia of Type Strains, Phase IV (KMG-IV): sequencing the most valuable type-strain genomes for metagenomic binning, comparative biology and taxonomic classification.</title>
        <authorList>
            <person name="Goeker M."/>
        </authorList>
    </citation>
    <scope>NUCLEOTIDE SEQUENCE [LARGE SCALE GENOMIC DNA]</scope>
    <source>
        <strain evidence="1 2">DSM 27244</strain>
    </source>
</reference>
<dbReference type="AlphaFoldDB" id="A0A7W9AR94"/>
<organism evidence="1 2">
    <name type="scientific">Sphingomonas yantingensis</name>
    <dbReference type="NCBI Taxonomy" id="1241761"/>
    <lineage>
        <taxon>Bacteria</taxon>
        <taxon>Pseudomonadati</taxon>
        <taxon>Pseudomonadota</taxon>
        <taxon>Alphaproteobacteria</taxon>
        <taxon>Sphingomonadales</taxon>
        <taxon>Sphingomonadaceae</taxon>
        <taxon>Sphingomonas</taxon>
    </lineage>
</organism>
<dbReference type="Proteomes" id="UP000557739">
    <property type="component" value="Unassembled WGS sequence"/>
</dbReference>
<evidence type="ECO:0000313" key="2">
    <source>
        <dbReference type="Proteomes" id="UP000557739"/>
    </source>
</evidence>
<sequence>MGRLAKVGAVVLALLLAAAGYRLFLYDAYVPAGEAGVFRNMCCGTVALSNGDLLLNDRKAVRYVVGRDERGPYILPRFYVGAFPYRRFEIDGSARAVKLRLDRLPAPTRITLYQGEAAYDFARIAPPKR</sequence>
<protein>
    <submittedName>
        <fullName evidence="1">Uncharacterized protein</fullName>
    </submittedName>
</protein>
<dbReference type="EMBL" id="JACIJJ010000003">
    <property type="protein sequence ID" value="MBB5698992.1"/>
    <property type="molecule type" value="Genomic_DNA"/>
</dbReference>
<dbReference type="RefSeq" id="WP_184028481.1">
    <property type="nucleotide sequence ID" value="NZ_JACIJJ010000003.1"/>
</dbReference>
<proteinExistence type="predicted"/>
<keyword evidence="2" id="KW-1185">Reference proteome</keyword>
<evidence type="ECO:0000313" key="1">
    <source>
        <dbReference type="EMBL" id="MBB5698992.1"/>
    </source>
</evidence>
<name>A0A7W9AR94_9SPHN</name>